<sequence>MPTPTPTATPAALAANASDHVEPGAISSAAPAQIDIAQVTTGVLTATTYQAIVDAAGGSAGGTSHIAAIEIHEHASVTELTAARAGVLTD</sequence>
<comment type="caution">
    <text evidence="1">The sequence shown here is derived from an EMBL/GenBank/DDBJ whole genome shotgun (WGS) entry which is preliminary data.</text>
</comment>
<dbReference type="EMBL" id="VLJV01000001">
    <property type="protein sequence ID" value="TWH20700.1"/>
    <property type="molecule type" value="Genomic_DNA"/>
</dbReference>
<evidence type="ECO:0000313" key="2">
    <source>
        <dbReference type="Proteomes" id="UP000317303"/>
    </source>
</evidence>
<dbReference type="RefSeq" id="WP_030531710.1">
    <property type="nucleotide sequence ID" value="NZ_JOIJ01000005.1"/>
</dbReference>
<gene>
    <name evidence="1" type="ORF">JD82_02547</name>
</gene>
<dbReference type="Proteomes" id="UP000317303">
    <property type="component" value="Unassembled WGS sequence"/>
</dbReference>
<keyword evidence="2" id="KW-1185">Reference proteome</keyword>
<organism evidence="1 2">
    <name type="scientific">Prauserella rugosa</name>
    <dbReference type="NCBI Taxonomy" id="43354"/>
    <lineage>
        <taxon>Bacteria</taxon>
        <taxon>Bacillati</taxon>
        <taxon>Actinomycetota</taxon>
        <taxon>Actinomycetes</taxon>
        <taxon>Pseudonocardiales</taxon>
        <taxon>Pseudonocardiaceae</taxon>
        <taxon>Prauserella</taxon>
    </lineage>
</organism>
<evidence type="ECO:0000313" key="1">
    <source>
        <dbReference type="EMBL" id="TWH20700.1"/>
    </source>
</evidence>
<reference evidence="1 2" key="1">
    <citation type="submission" date="2019-07" db="EMBL/GenBank/DDBJ databases">
        <title>R&amp;d 2014.</title>
        <authorList>
            <person name="Klenk H.-P."/>
        </authorList>
    </citation>
    <scope>NUCLEOTIDE SEQUENCE [LARGE SCALE GENOMIC DNA]</scope>
    <source>
        <strain evidence="1 2">DSM 43194</strain>
    </source>
</reference>
<accession>A0A660CAT1</accession>
<proteinExistence type="predicted"/>
<protein>
    <submittedName>
        <fullName evidence="1">Uncharacterized protein</fullName>
    </submittedName>
</protein>
<name>A0A660CAT1_9PSEU</name>
<dbReference type="AlphaFoldDB" id="A0A660CAT1"/>